<dbReference type="EMBL" id="FOJM01000011">
    <property type="protein sequence ID" value="SFA52428.1"/>
    <property type="molecule type" value="Genomic_DNA"/>
</dbReference>
<dbReference type="Proteomes" id="UP000198836">
    <property type="component" value="Unassembled WGS sequence"/>
</dbReference>
<sequence>MVKHKPNIYSRSDYSERLFFKNKNWLFITEVLFLTKVNYLCFSAPGKSSIGYVISIHKFAKQRIGLITTKPLL</sequence>
<dbReference type="STRING" id="332999.SAMN04488511_11132"/>
<reference evidence="2" key="1">
    <citation type="submission" date="2016-10" db="EMBL/GenBank/DDBJ databases">
        <authorList>
            <person name="Varghese N."/>
            <person name="Submissions S."/>
        </authorList>
    </citation>
    <scope>NUCLEOTIDE SEQUENCE [LARGE SCALE GENOMIC DNA]</scope>
    <source>
        <strain evidence="2">DSM 18130</strain>
    </source>
</reference>
<accession>A0A1I0TKU9</accession>
<organism evidence="1 2">
    <name type="scientific">Pedobacter suwonensis</name>
    <dbReference type="NCBI Taxonomy" id="332999"/>
    <lineage>
        <taxon>Bacteria</taxon>
        <taxon>Pseudomonadati</taxon>
        <taxon>Bacteroidota</taxon>
        <taxon>Sphingobacteriia</taxon>
        <taxon>Sphingobacteriales</taxon>
        <taxon>Sphingobacteriaceae</taxon>
        <taxon>Pedobacter</taxon>
    </lineage>
</organism>
<keyword evidence="2" id="KW-1185">Reference proteome</keyword>
<gene>
    <name evidence="1" type="ORF">SAMN04488511_11132</name>
</gene>
<name>A0A1I0TKU9_9SPHI</name>
<evidence type="ECO:0000313" key="2">
    <source>
        <dbReference type="Proteomes" id="UP000198836"/>
    </source>
</evidence>
<protein>
    <submittedName>
        <fullName evidence="1">Uncharacterized protein</fullName>
    </submittedName>
</protein>
<evidence type="ECO:0000313" key="1">
    <source>
        <dbReference type="EMBL" id="SFA52428.1"/>
    </source>
</evidence>
<proteinExistence type="predicted"/>
<dbReference type="AlphaFoldDB" id="A0A1I0TKU9"/>